<dbReference type="InterPro" id="IPR011400">
    <property type="entry name" value="EIF3B"/>
</dbReference>
<dbReference type="HAMAP" id="MF_03001">
    <property type="entry name" value="eIF3b"/>
    <property type="match status" value="1"/>
</dbReference>
<dbReference type="PROSITE" id="PS50102">
    <property type="entry name" value="RRM"/>
    <property type="match status" value="1"/>
</dbReference>
<evidence type="ECO:0000256" key="1">
    <source>
        <dbReference type="ARBA" id="ARBA00004496"/>
    </source>
</evidence>
<dbReference type="Pfam" id="PF00076">
    <property type="entry name" value="RRM_1"/>
    <property type="match status" value="1"/>
</dbReference>
<dbReference type="InterPro" id="IPR015943">
    <property type="entry name" value="WD40/YVTN_repeat-like_dom_sf"/>
</dbReference>
<evidence type="ECO:0000256" key="11">
    <source>
        <dbReference type="SAM" id="MobiDB-lite"/>
    </source>
</evidence>
<dbReference type="FunFam" id="3.30.70.330:FF:000235">
    <property type="entry name" value="Eukaryotic translation initiation factor 3 subunit B"/>
    <property type="match status" value="1"/>
</dbReference>
<dbReference type="GO" id="GO:0003743">
    <property type="term" value="F:translation initiation factor activity"/>
    <property type="evidence" value="ECO:0007669"/>
    <property type="project" value="UniProtKB-UniRule"/>
</dbReference>
<dbReference type="RefSeq" id="XP_009045450.1">
    <property type="nucleotide sequence ID" value="XM_009047202.1"/>
</dbReference>
<comment type="function">
    <text evidence="8">RNA-binding component of the eukaryotic translation initiation factor 3 (eIF-3) complex, which is involved in protein synthesis of a specialized repertoire of mRNAs and, together with other initiation factors, stimulates binding of mRNA and methionyl-tRNAi to the 40S ribosome. The eIF-3 complex specifically targets and initiates translation of a subset of mRNAs involved in cell proliferation.</text>
</comment>
<keyword evidence="14" id="KW-1185">Reference proteome</keyword>
<dbReference type="CTD" id="20248246"/>
<comment type="subcellular location">
    <subcellularLocation>
        <location evidence="1 8 9">Cytoplasm</location>
    </subcellularLocation>
</comment>
<evidence type="ECO:0000256" key="8">
    <source>
        <dbReference type="HAMAP-Rule" id="MF_03001"/>
    </source>
</evidence>
<keyword evidence="10" id="KW-0175">Coiled coil</keyword>
<organism evidence="13 14">
    <name type="scientific">Lottia gigantea</name>
    <name type="common">Giant owl limpet</name>
    <dbReference type="NCBI Taxonomy" id="225164"/>
    <lineage>
        <taxon>Eukaryota</taxon>
        <taxon>Metazoa</taxon>
        <taxon>Spiralia</taxon>
        <taxon>Lophotrochozoa</taxon>
        <taxon>Mollusca</taxon>
        <taxon>Gastropoda</taxon>
        <taxon>Patellogastropoda</taxon>
        <taxon>Lottioidea</taxon>
        <taxon>Lottiidae</taxon>
        <taxon>Lottia</taxon>
    </lineage>
</organism>
<keyword evidence="4" id="KW-0853">WD repeat</keyword>
<evidence type="ECO:0000313" key="13">
    <source>
        <dbReference type="EMBL" id="ESP03968.1"/>
    </source>
</evidence>
<dbReference type="SUPFAM" id="SSF54928">
    <property type="entry name" value="RNA-binding domain, RBD"/>
    <property type="match status" value="1"/>
</dbReference>
<dbReference type="InterPro" id="IPR034363">
    <property type="entry name" value="eIF3B_RRM"/>
</dbReference>
<dbReference type="InterPro" id="IPR013979">
    <property type="entry name" value="TIF_beta_prop-like"/>
</dbReference>
<evidence type="ECO:0000313" key="14">
    <source>
        <dbReference type="Proteomes" id="UP000030746"/>
    </source>
</evidence>
<dbReference type="GO" id="GO:0016282">
    <property type="term" value="C:eukaryotic 43S preinitiation complex"/>
    <property type="evidence" value="ECO:0007669"/>
    <property type="project" value="UniProtKB-UniRule"/>
</dbReference>
<evidence type="ECO:0000256" key="3">
    <source>
        <dbReference type="ARBA" id="ARBA00022540"/>
    </source>
</evidence>
<accession>V4B116</accession>
<comment type="subunit">
    <text evidence="8 9">Component of the eukaryotic translation initiation factor 3 (eIF-3) complex.</text>
</comment>
<dbReference type="EMBL" id="KB199905">
    <property type="protein sequence ID" value="ESP03968.1"/>
    <property type="molecule type" value="Genomic_DNA"/>
</dbReference>
<gene>
    <name evidence="13" type="ORF">LOTGIDRAFT_230249</name>
</gene>
<evidence type="ECO:0000256" key="6">
    <source>
        <dbReference type="ARBA" id="ARBA00022884"/>
    </source>
</evidence>
<dbReference type="FunFam" id="2.130.10.10:FF:001060">
    <property type="entry name" value="Eukaryotic translation initiation factor 3 subunit B"/>
    <property type="match status" value="1"/>
</dbReference>
<dbReference type="SUPFAM" id="SSF82171">
    <property type="entry name" value="DPP6 N-terminal domain-like"/>
    <property type="match status" value="1"/>
</dbReference>
<dbReference type="Gene3D" id="2.130.10.10">
    <property type="entry name" value="YVTN repeat-like/Quinoprotein amine dehydrogenase"/>
    <property type="match status" value="2"/>
</dbReference>
<evidence type="ECO:0000256" key="5">
    <source>
        <dbReference type="ARBA" id="ARBA00022737"/>
    </source>
</evidence>
<feature type="coiled-coil region" evidence="10">
    <location>
        <begin position="608"/>
        <end position="654"/>
    </location>
</feature>
<evidence type="ECO:0000256" key="9">
    <source>
        <dbReference type="PIRNR" id="PIRNR036424"/>
    </source>
</evidence>
<dbReference type="Proteomes" id="UP000030746">
    <property type="component" value="Unassembled WGS sequence"/>
</dbReference>
<evidence type="ECO:0000256" key="2">
    <source>
        <dbReference type="ARBA" id="ARBA00022490"/>
    </source>
</evidence>
<dbReference type="InterPro" id="IPR000504">
    <property type="entry name" value="RRM_dom"/>
</dbReference>
<dbReference type="GO" id="GO:0033290">
    <property type="term" value="C:eukaryotic 48S preinitiation complex"/>
    <property type="evidence" value="ECO:0007669"/>
    <property type="project" value="UniProtKB-UniRule"/>
</dbReference>
<dbReference type="GO" id="GO:0031369">
    <property type="term" value="F:translation initiation factor binding"/>
    <property type="evidence" value="ECO:0007669"/>
    <property type="project" value="InterPro"/>
</dbReference>
<protein>
    <recommendedName>
        <fullName evidence="8 9">Eukaryotic translation initiation factor 3 subunit B</fullName>
        <shortName evidence="8 9">eIF3b</shortName>
    </recommendedName>
    <alternativeName>
        <fullName evidence="8">Eukaryotic translation initiation factor 3 subunit 9</fullName>
    </alternativeName>
</protein>
<dbReference type="GO" id="GO:0003723">
    <property type="term" value="F:RNA binding"/>
    <property type="evidence" value="ECO:0007669"/>
    <property type="project" value="UniProtKB-UniRule"/>
</dbReference>
<dbReference type="PIRSF" id="PIRSF036424">
    <property type="entry name" value="eIF3b"/>
    <property type="match status" value="1"/>
</dbReference>
<feature type="compositionally biased region" description="Basic and acidic residues" evidence="11">
    <location>
        <begin position="1"/>
        <end position="25"/>
    </location>
</feature>
<dbReference type="GO" id="GO:0005852">
    <property type="term" value="C:eukaryotic translation initiation factor 3 complex"/>
    <property type="evidence" value="ECO:0007669"/>
    <property type="project" value="UniProtKB-UniRule"/>
</dbReference>
<keyword evidence="2 8" id="KW-0963">Cytoplasm</keyword>
<proteinExistence type="inferred from homology"/>
<comment type="function">
    <text evidence="9">Component of the eukaryotic translation initiation factor 3 (eIF-3) complex, which is involved in protein synthesis and, together with other initiation factors, stimulates binding of mRNA and methionyl-tRNAi to the 40S ribosome.</text>
</comment>
<sequence length="703" mass="81811">MAAGKVDSDGRKSNRSESQNEHDPDQYEEEEPDFSDPDGFVDDVDDEELLPDLLRSKPKESDGIDSVVIVDNVPQVGPERLEKLKNVVSKIFSKFGKIKSDFYPVDENNVSKGYCFVEFTSPVHAQEAMKTADGYKLDKQHTFAVNLFSDFEKYSAVPDEIDPPEPRPYKDPGNLLYWLQNKECVDMYSCIFEGGEKTAIYSNTTEPTVVQERARWTETYVRWSPNGTYLATLHAKGIALWGGPEFSQIMRFSHPGVQLIDFSPCERYLVTFSPVQEPRDEGDAIIIWDIRTGLKKRGFMCENQSTWPIFKWNVDGKYFARMGTDQISVYETPSFGLLEKKSIKIQGVRDFTWSPTDNMIAYWTSEHKNSPARVVLIEIPSRKELCVRNLFNVADCKMHWQKAGDYLCVKVDRYFKAKKTEETDQIKYSGIHYNFELFRVREKLIPVDKVETKDQVMAFAWEPNGSRFAFIHSDSPKINVTVYKMKPDGKVDLLKTLEKRVANHLFWSPTGQFLVLAGLRSMNGVLEFIDTTDMTTMNQTEHFMATDVEWDPTGRYVVSAVSWWGHKVDNAYWIWSFQGNLLTKQPLERFCQLLWRPRPPTLLSEKKLKEIKKNVKKYSQQFDSEDSQKRKTASKELLEKRQQLLTEFEDYRQQKLEEYNRTRDIRIEMRDGVDTDDIDSHEENFEEETIEFLLKVEEIIVEE</sequence>
<dbReference type="Gene3D" id="3.30.70.330">
    <property type="match status" value="1"/>
</dbReference>
<dbReference type="AlphaFoldDB" id="V4B116"/>
<dbReference type="Pfam" id="PF08662">
    <property type="entry name" value="eIF2A"/>
    <property type="match status" value="1"/>
</dbReference>
<name>V4B116_LOTGI</name>
<keyword evidence="5" id="KW-0677">Repeat</keyword>
<feature type="compositionally biased region" description="Acidic residues" evidence="11">
    <location>
        <begin position="26"/>
        <end position="50"/>
    </location>
</feature>
<dbReference type="InterPro" id="IPR012677">
    <property type="entry name" value="Nucleotide-bd_a/b_plait_sf"/>
</dbReference>
<dbReference type="CDD" id="cd12278">
    <property type="entry name" value="RRM_eIF3B"/>
    <property type="match status" value="1"/>
</dbReference>
<evidence type="ECO:0000256" key="10">
    <source>
        <dbReference type="SAM" id="Coils"/>
    </source>
</evidence>
<dbReference type="InterPro" id="IPR035979">
    <property type="entry name" value="RBD_domain_sf"/>
</dbReference>
<dbReference type="HOGENOM" id="CLU_011152_1_0_1"/>
<dbReference type="OMA" id="LWGGPQF"/>
<keyword evidence="3 8" id="KW-0396">Initiation factor</keyword>
<dbReference type="OrthoDB" id="10250414at2759"/>
<dbReference type="GeneID" id="20248246"/>
<keyword evidence="7 8" id="KW-0648">Protein biosynthesis</keyword>
<evidence type="ECO:0000256" key="7">
    <source>
        <dbReference type="ARBA" id="ARBA00022917"/>
    </source>
</evidence>
<dbReference type="KEGG" id="lgi:LOTGIDRAFT_230249"/>
<dbReference type="PANTHER" id="PTHR14068">
    <property type="entry name" value="EUKARYOTIC TRANSLATION INITIATION FACTOR 3 EIF3 -RELATED"/>
    <property type="match status" value="1"/>
</dbReference>
<reference evidence="13 14" key="1">
    <citation type="journal article" date="2013" name="Nature">
        <title>Insights into bilaterian evolution from three spiralian genomes.</title>
        <authorList>
            <person name="Simakov O."/>
            <person name="Marletaz F."/>
            <person name="Cho S.J."/>
            <person name="Edsinger-Gonzales E."/>
            <person name="Havlak P."/>
            <person name="Hellsten U."/>
            <person name="Kuo D.H."/>
            <person name="Larsson T."/>
            <person name="Lv J."/>
            <person name="Arendt D."/>
            <person name="Savage R."/>
            <person name="Osoegawa K."/>
            <person name="de Jong P."/>
            <person name="Grimwood J."/>
            <person name="Chapman J.A."/>
            <person name="Shapiro H."/>
            <person name="Aerts A."/>
            <person name="Otillar R.P."/>
            <person name="Terry A.Y."/>
            <person name="Boore J.L."/>
            <person name="Grigoriev I.V."/>
            <person name="Lindberg D.R."/>
            <person name="Seaver E.C."/>
            <person name="Weisblat D.A."/>
            <person name="Putnam N.H."/>
            <person name="Rokhsar D.S."/>
        </authorList>
    </citation>
    <scope>NUCLEOTIDE SEQUENCE [LARGE SCALE GENOMIC DNA]</scope>
</reference>
<dbReference type="PANTHER" id="PTHR14068:SF0">
    <property type="entry name" value="EUKARYOTIC TRANSLATION INITIATION FACTOR 3 SUBUNIT B"/>
    <property type="match status" value="1"/>
</dbReference>
<dbReference type="STRING" id="225164.V4B116"/>
<dbReference type="SMART" id="SM00360">
    <property type="entry name" value="RRM"/>
    <property type="match status" value="1"/>
</dbReference>
<evidence type="ECO:0000259" key="12">
    <source>
        <dbReference type="PROSITE" id="PS50102"/>
    </source>
</evidence>
<dbReference type="GO" id="GO:0001732">
    <property type="term" value="P:formation of cytoplasmic translation initiation complex"/>
    <property type="evidence" value="ECO:0007669"/>
    <property type="project" value="UniProtKB-UniRule"/>
</dbReference>
<keyword evidence="6 8" id="KW-0694">RNA-binding</keyword>
<evidence type="ECO:0000256" key="4">
    <source>
        <dbReference type="ARBA" id="ARBA00022574"/>
    </source>
</evidence>
<comment type="similarity">
    <text evidence="8 9">Belongs to the eIF-3 subunit B family.</text>
</comment>
<feature type="region of interest" description="Disordered" evidence="11">
    <location>
        <begin position="1"/>
        <end position="57"/>
    </location>
</feature>
<feature type="domain" description="RRM" evidence="12">
    <location>
        <begin position="66"/>
        <end position="150"/>
    </location>
</feature>